<dbReference type="PANTHER" id="PTHR31686">
    <property type="match status" value="1"/>
</dbReference>
<evidence type="ECO:0000256" key="5">
    <source>
        <dbReference type="ARBA" id="ARBA00022692"/>
    </source>
</evidence>
<name>A0A9W9N1J0_9EURO</name>
<evidence type="ECO:0000256" key="4">
    <source>
        <dbReference type="ARBA" id="ARBA00022475"/>
    </source>
</evidence>
<evidence type="ECO:0000313" key="9">
    <source>
        <dbReference type="EMBL" id="KAJ5211395.1"/>
    </source>
</evidence>
<organism evidence="9 10">
    <name type="scientific">Penicillium cf. griseofulvum</name>
    <dbReference type="NCBI Taxonomy" id="2972120"/>
    <lineage>
        <taxon>Eukaryota</taxon>
        <taxon>Fungi</taxon>
        <taxon>Dikarya</taxon>
        <taxon>Ascomycota</taxon>
        <taxon>Pezizomycotina</taxon>
        <taxon>Eurotiomycetes</taxon>
        <taxon>Eurotiomycetidae</taxon>
        <taxon>Eurotiales</taxon>
        <taxon>Aspergillaceae</taxon>
        <taxon>Penicillium</taxon>
    </lineage>
</organism>
<dbReference type="InterPro" id="IPR004695">
    <property type="entry name" value="SLAC1/Mae1/Ssu1/TehA"/>
</dbReference>
<feature type="transmembrane region" description="Helical" evidence="8">
    <location>
        <begin position="20"/>
        <end position="37"/>
    </location>
</feature>
<reference evidence="9" key="2">
    <citation type="journal article" date="2023" name="IMA Fungus">
        <title>Comparative genomic study of the Penicillium genus elucidates a diverse pangenome and 15 lateral gene transfer events.</title>
        <authorList>
            <person name="Petersen C."/>
            <person name="Sorensen T."/>
            <person name="Nielsen M.R."/>
            <person name="Sondergaard T.E."/>
            <person name="Sorensen J.L."/>
            <person name="Fitzpatrick D.A."/>
            <person name="Frisvad J.C."/>
            <person name="Nielsen K.L."/>
        </authorList>
    </citation>
    <scope>NUCLEOTIDE SEQUENCE</scope>
    <source>
        <strain evidence="9">IBT 16849</strain>
    </source>
</reference>
<keyword evidence="5 8" id="KW-0812">Transmembrane</keyword>
<keyword evidence="4" id="KW-1003">Cell membrane</keyword>
<evidence type="ECO:0000256" key="8">
    <source>
        <dbReference type="SAM" id="Phobius"/>
    </source>
</evidence>
<dbReference type="InterPro" id="IPR038665">
    <property type="entry name" value="Voltage-dep_anion_channel_sf"/>
</dbReference>
<evidence type="ECO:0000256" key="3">
    <source>
        <dbReference type="ARBA" id="ARBA00022448"/>
    </source>
</evidence>
<keyword evidence="6 8" id="KW-1133">Transmembrane helix</keyword>
<sequence length="94" mass="10293">MECDDPRSNRFAILGNNPNGVATLIEMWVFICVPFWGEWAKKVAWVLWIIAVASVTLSLSFILISQRYITSLDRVTAVKLLPIAATIVAAGTGA</sequence>
<dbReference type="InterPro" id="IPR051629">
    <property type="entry name" value="Sulfite_efflux_TDT"/>
</dbReference>
<evidence type="ECO:0000256" key="6">
    <source>
        <dbReference type="ARBA" id="ARBA00022989"/>
    </source>
</evidence>
<dbReference type="EMBL" id="JAPQKP010000001">
    <property type="protein sequence ID" value="KAJ5211395.1"/>
    <property type="molecule type" value="Genomic_DNA"/>
</dbReference>
<dbReference type="AlphaFoldDB" id="A0A9W9N1J0"/>
<gene>
    <name evidence="9" type="ORF">N7472_001534</name>
</gene>
<reference evidence="9" key="1">
    <citation type="submission" date="2022-11" db="EMBL/GenBank/DDBJ databases">
        <authorList>
            <person name="Petersen C."/>
        </authorList>
    </citation>
    <scope>NUCLEOTIDE SEQUENCE</scope>
    <source>
        <strain evidence="9">IBT 16849</strain>
    </source>
</reference>
<proteinExistence type="inferred from homology"/>
<dbReference type="Gene3D" id="1.50.10.150">
    <property type="entry name" value="Voltage-dependent anion channel"/>
    <property type="match status" value="1"/>
</dbReference>
<evidence type="ECO:0000256" key="7">
    <source>
        <dbReference type="ARBA" id="ARBA00023136"/>
    </source>
</evidence>
<comment type="subcellular location">
    <subcellularLocation>
        <location evidence="1">Cell membrane</location>
        <topology evidence="1">Multi-pass membrane protein</topology>
    </subcellularLocation>
</comment>
<accession>A0A9W9N1J0</accession>
<protein>
    <submittedName>
        <fullName evidence="9">Uncharacterized protein</fullName>
    </submittedName>
</protein>
<dbReference type="Pfam" id="PF03595">
    <property type="entry name" value="SLAC1"/>
    <property type="match status" value="1"/>
</dbReference>
<feature type="transmembrane region" description="Helical" evidence="8">
    <location>
        <begin position="43"/>
        <end position="64"/>
    </location>
</feature>
<keyword evidence="3" id="KW-0813">Transport</keyword>
<evidence type="ECO:0000313" key="10">
    <source>
        <dbReference type="Proteomes" id="UP001150879"/>
    </source>
</evidence>
<dbReference type="PANTHER" id="PTHR31686:SF2">
    <property type="entry name" value="C4-DICARBOXYLATE TRANSPORTER_MALIC ACID TRANSPORT PROTEIN"/>
    <property type="match status" value="1"/>
</dbReference>
<dbReference type="OrthoDB" id="1099at2759"/>
<comment type="similarity">
    <text evidence="2">Belongs to the tellurite-resistance/dicarboxylate transporter (TDT) family.</text>
</comment>
<keyword evidence="7 8" id="KW-0472">Membrane</keyword>
<dbReference type="GO" id="GO:0005886">
    <property type="term" value="C:plasma membrane"/>
    <property type="evidence" value="ECO:0007669"/>
    <property type="project" value="UniProtKB-SubCell"/>
</dbReference>
<keyword evidence="10" id="KW-1185">Reference proteome</keyword>
<evidence type="ECO:0000256" key="1">
    <source>
        <dbReference type="ARBA" id="ARBA00004651"/>
    </source>
</evidence>
<comment type="caution">
    <text evidence="9">The sequence shown here is derived from an EMBL/GenBank/DDBJ whole genome shotgun (WGS) entry which is preliminary data.</text>
</comment>
<evidence type="ECO:0000256" key="2">
    <source>
        <dbReference type="ARBA" id="ARBA00008566"/>
    </source>
</evidence>
<dbReference type="GO" id="GO:0000319">
    <property type="term" value="F:sulfite transmembrane transporter activity"/>
    <property type="evidence" value="ECO:0007669"/>
    <property type="project" value="TreeGrafter"/>
</dbReference>
<dbReference type="Proteomes" id="UP001150879">
    <property type="component" value="Unassembled WGS sequence"/>
</dbReference>